<reference evidence="2" key="1">
    <citation type="submission" date="2015-12" db="EMBL/GenBank/DDBJ databases">
        <title>Complete genome sequence of Pandoraea norimbergensis DSM 11628.</title>
        <authorList>
            <person name="Ee R."/>
            <person name="Lim Y.-L."/>
            <person name="Yong D."/>
            <person name="Yin W.-F."/>
            <person name="Chan K.-G."/>
        </authorList>
    </citation>
    <scope>NUCLEOTIDE SEQUENCE [LARGE SCALE GENOMIC DNA]</scope>
    <source>
        <strain evidence="2">DSM 11628</strain>
    </source>
</reference>
<gene>
    <name evidence="1" type="ORF">AT302_15580</name>
</gene>
<evidence type="ECO:0000313" key="1">
    <source>
        <dbReference type="EMBL" id="ALS60974.1"/>
    </source>
</evidence>
<protein>
    <submittedName>
        <fullName evidence="1">Uncharacterized protein</fullName>
    </submittedName>
</protein>
<organism evidence="1 2">
    <name type="scientific">Pandoraea norimbergensis</name>
    <dbReference type="NCBI Taxonomy" id="93219"/>
    <lineage>
        <taxon>Bacteria</taxon>
        <taxon>Pseudomonadati</taxon>
        <taxon>Pseudomonadota</taxon>
        <taxon>Betaproteobacteria</taxon>
        <taxon>Burkholderiales</taxon>
        <taxon>Burkholderiaceae</taxon>
        <taxon>Pandoraea</taxon>
    </lineage>
</organism>
<dbReference type="EMBL" id="CP013480">
    <property type="protein sequence ID" value="ALS60974.1"/>
    <property type="molecule type" value="Genomic_DNA"/>
</dbReference>
<keyword evidence="2" id="KW-1185">Reference proteome</keyword>
<proteinExistence type="predicted"/>
<evidence type="ECO:0000313" key="2">
    <source>
        <dbReference type="Proteomes" id="UP000060277"/>
    </source>
</evidence>
<sequence length="94" mass="9871">MASRIQLAAGIVQNIAHGKHDVLTGENLTAGVQKAARRLEPERTVRCPSPAIDGIAGRNGHIALASDLALGVVARGVEQLAGHVDSHLRIAQRQ</sequence>
<accession>A0ABM5WKR4</accession>
<name>A0ABM5WKR4_9BURK</name>
<dbReference type="Proteomes" id="UP000060277">
    <property type="component" value="Chromosome"/>
</dbReference>